<keyword evidence="2" id="KW-1185">Reference proteome</keyword>
<dbReference type="RefSeq" id="WP_275414715.1">
    <property type="nucleotide sequence ID" value="NZ_BAAAZQ010000011.1"/>
</dbReference>
<dbReference type="PANTHER" id="PTHR36221">
    <property type="entry name" value="DUF742 DOMAIN-CONTAINING PROTEIN"/>
    <property type="match status" value="1"/>
</dbReference>
<dbReference type="InterPro" id="IPR007995">
    <property type="entry name" value="DUF742"/>
</dbReference>
<dbReference type="PANTHER" id="PTHR36221:SF1">
    <property type="entry name" value="DUF742 DOMAIN-CONTAINING PROTEIN"/>
    <property type="match status" value="1"/>
</dbReference>
<reference evidence="1 2" key="1">
    <citation type="submission" date="2021-01" db="EMBL/GenBank/DDBJ databases">
        <title>Whole genome shotgun sequence of Plantactinospora mayteni NBRC 109088.</title>
        <authorList>
            <person name="Komaki H."/>
            <person name="Tamura T."/>
        </authorList>
    </citation>
    <scope>NUCLEOTIDE SEQUENCE [LARGE SCALE GENOMIC DNA]</scope>
    <source>
        <strain evidence="1 2">NBRC 109088</strain>
    </source>
</reference>
<sequence length="127" mass="13676">MHTGAGGRHDDAWYDQDAGPVVRPYAMTRGRTQPIRGQFDLISLVVARWPVPQRAELTPEQSEILASCHRPLSVAEIAAALDLPVGTIRVLLGDLLDAGLIDTHEPPVLDAPSEDLLEAVLAGLRAL</sequence>
<protein>
    <recommendedName>
        <fullName evidence="3">DUF742 domain-containing protein</fullName>
    </recommendedName>
</protein>
<evidence type="ECO:0000313" key="1">
    <source>
        <dbReference type="EMBL" id="GIG97477.1"/>
    </source>
</evidence>
<name>A0ABQ4ES24_9ACTN</name>
<dbReference type="Proteomes" id="UP000621500">
    <property type="component" value="Unassembled WGS sequence"/>
</dbReference>
<accession>A0ABQ4ES24</accession>
<dbReference type="InterPro" id="IPR016032">
    <property type="entry name" value="Sig_transdc_resp-reg_C-effctor"/>
</dbReference>
<dbReference type="EMBL" id="BONX01000026">
    <property type="protein sequence ID" value="GIG97477.1"/>
    <property type="molecule type" value="Genomic_DNA"/>
</dbReference>
<organism evidence="1 2">
    <name type="scientific">Plantactinospora mayteni</name>
    <dbReference type="NCBI Taxonomy" id="566021"/>
    <lineage>
        <taxon>Bacteria</taxon>
        <taxon>Bacillati</taxon>
        <taxon>Actinomycetota</taxon>
        <taxon>Actinomycetes</taxon>
        <taxon>Micromonosporales</taxon>
        <taxon>Micromonosporaceae</taxon>
        <taxon>Plantactinospora</taxon>
    </lineage>
</organism>
<dbReference type="Gene3D" id="1.10.10.10">
    <property type="entry name" value="Winged helix-like DNA-binding domain superfamily/Winged helix DNA-binding domain"/>
    <property type="match status" value="1"/>
</dbReference>
<dbReference type="SUPFAM" id="SSF46894">
    <property type="entry name" value="C-terminal effector domain of the bipartite response regulators"/>
    <property type="match status" value="1"/>
</dbReference>
<proteinExistence type="predicted"/>
<gene>
    <name evidence="1" type="ORF">Pma05_40500</name>
</gene>
<dbReference type="InterPro" id="IPR036388">
    <property type="entry name" value="WH-like_DNA-bd_sf"/>
</dbReference>
<evidence type="ECO:0008006" key="3">
    <source>
        <dbReference type="Google" id="ProtNLM"/>
    </source>
</evidence>
<dbReference type="Pfam" id="PF05331">
    <property type="entry name" value="DUF742"/>
    <property type="match status" value="1"/>
</dbReference>
<evidence type="ECO:0000313" key="2">
    <source>
        <dbReference type="Proteomes" id="UP000621500"/>
    </source>
</evidence>
<comment type="caution">
    <text evidence="1">The sequence shown here is derived from an EMBL/GenBank/DDBJ whole genome shotgun (WGS) entry which is preliminary data.</text>
</comment>